<dbReference type="EMBL" id="QOIN01000046">
    <property type="protein sequence ID" value="RCG21306.1"/>
    <property type="molecule type" value="Genomic_DNA"/>
</dbReference>
<sequence>MKTQKLISDYIVDVWMGGDAESLEPDTPLTELNILDSMGIFDLVGFLQREFSISVPMRDVTLKNFRSVRTISAMVDGLRQNEKGDAA</sequence>
<organism evidence="2 3">
    <name type="scientific">Streptomyces diacarni</name>
    <dbReference type="NCBI Taxonomy" id="2800381"/>
    <lineage>
        <taxon>Bacteria</taxon>
        <taxon>Bacillati</taxon>
        <taxon>Actinomycetota</taxon>
        <taxon>Actinomycetes</taxon>
        <taxon>Kitasatosporales</taxon>
        <taxon>Streptomycetaceae</taxon>
        <taxon>Streptomyces</taxon>
    </lineage>
</organism>
<dbReference type="Proteomes" id="UP000252914">
    <property type="component" value="Unassembled WGS sequence"/>
</dbReference>
<protein>
    <submittedName>
        <fullName evidence="2">Acyl carrier protein</fullName>
    </submittedName>
</protein>
<dbReference type="Gene3D" id="1.10.1200.10">
    <property type="entry name" value="ACP-like"/>
    <property type="match status" value="1"/>
</dbReference>
<evidence type="ECO:0000259" key="1">
    <source>
        <dbReference type="PROSITE" id="PS50075"/>
    </source>
</evidence>
<reference evidence="2 3" key="1">
    <citation type="submission" date="2018-06" db="EMBL/GenBank/DDBJ databases">
        <title>Streptomyces reniochalinae sp. nov. and Streptomyces diacarnus sp. nov. from marine sponges.</title>
        <authorList>
            <person name="Li L."/>
        </authorList>
    </citation>
    <scope>NUCLEOTIDE SEQUENCE [LARGE SCALE GENOMIC DNA]</scope>
    <source>
        <strain evidence="2 3">LHW51701</strain>
    </source>
</reference>
<dbReference type="AlphaFoldDB" id="A0A367ET55"/>
<name>A0A367ET55_9ACTN</name>
<dbReference type="InterPro" id="IPR009081">
    <property type="entry name" value="PP-bd_ACP"/>
</dbReference>
<dbReference type="Pfam" id="PF00550">
    <property type="entry name" value="PP-binding"/>
    <property type="match status" value="1"/>
</dbReference>
<feature type="domain" description="Carrier" evidence="1">
    <location>
        <begin position="2"/>
        <end position="82"/>
    </location>
</feature>
<dbReference type="PROSITE" id="PS50075">
    <property type="entry name" value="CARRIER"/>
    <property type="match status" value="1"/>
</dbReference>
<evidence type="ECO:0000313" key="3">
    <source>
        <dbReference type="Proteomes" id="UP000252914"/>
    </source>
</evidence>
<dbReference type="InterPro" id="IPR036736">
    <property type="entry name" value="ACP-like_sf"/>
</dbReference>
<dbReference type="SUPFAM" id="SSF47336">
    <property type="entry name" value="ACP-like"/>
    <property type="match status" value="1"/>
</dbReference>
<evidence type="ECO:0000313" key="2">
    <source>
        <dbReference type="EMBL" id="RCG21306.1"/>
    </source>
</evidence>
<keyword evidence="3" id="KW-1185">Reference proteome</keyword>
<gene>
    <name evidence="2" type="ORF">DTL70_17820</name>
</gene>
<accession>A0A367ET55</accession>
<comment type="caution">
    <text evidence="2">The sequence shown here is derived from an EMBL/GenBank/DDBJ whole genome shotgun (WGS) entry which is preliminary data.</text>
</comment>
<proteinExistence type="predicted"/>
<dbReference type="RefSeq" id="WP_114022941.1">
    <property type="nucleotide sequence ID" value="NZ_JBEYTF010000002.1"/>
</dbReference>